<proteinExistence type="predicted"/>
<feature type="DNA-binding region" description="Fork-head" evidence="2">
    <location>
        <begin position="54"/>
        <end position="146"/>
    </location>
</feature>
<dbReference type="GeneID" id="101238695"/>
<dbReference type="Gene3D" id="1.10.10.10">
    <property type="entry name" value="Winged helix-like DNA-binding domain superfamily/Winged helix DNA-binding domain"/>
    <property type="match status" value="1"/>
</dbReference>
<evidence type="ECO:0000256" key="2">
    <source>
        <dbReference type="PROSITE-ProRule" id="PRU00089"/>
    </source>
</evidence>
<feature type="domain" description="Fork-head" evidence="3">
    <location>
        <begin position="54"/>
        <end position="146"/>
    </location>
</feature>
<organism evidence="4 5">
    <name type="scientific">Hydra vulgaris</name>
    <name type="common">Hydra</name>
    <name type="synonym">Hydra attenuata</name>
    <dbReference type="NCBI Taxonomy" id="6087"/>
    <lineage>
        <taxon>Eukaryota</taxon>
        <taxon>Metazoa</taxon>
        <taxon>Cnidaria</taxon>
        <taxon>Hydrozoa</taxon>
        <taxon>Hydroidolina</taxon>
        <taxon>Anthoathecata</taxon>
        <taxon>Aplanulata</taxon>
        <taxon>Hydridae</taxon>
        <taxon>Hydra</taxon>
    </lineage>
</organism>
<dbReference type="InterPro" id="IPR047519">
    <property type="entry name" value="FH_FOXQ2-like"/>
</dbReference>
<dbReference type="SMART" id="SM00339">
    <property type="entry name" value="FH"/>
    <property type="match status" value="1"/>
</dbReference>
<evidence type="ECO:0000313" key="5">
    <source>
        <dbReference type="RefSeq" id="XP_065667565.1"/>
    </source>
</evidence>
<evidence type="ECO:0000313" key="4">
    <source>
        <dbReference type="Proteomes" id="UP001652625"/>
    </source>
</evidence>
<dbReference type="PANTHER" id="PTHR11829">
    <property type="entry name" value="FORKHEAD BOX PROTEIN"/>
    <property type="match status" value="1"/>
</dbReference>
<evidence type="ECO:0000256" key="1">
    <source>
        <dbReference type="ARBA" id="ARBA00023125"/>
    </source>
</evidence>
<name>A0ABM4D016_HYDVU</name>
<dbReference type="Proteomes" id="UP001652625">
    <property type="component" value="Chromosome 12"/>
</dbReference>
<gene>
    <name evidence="5" type="primary">LOC101238695</name>
</gene>
<accession>A0ABM4D016</accession>
<protein>
    <submittedName>
        <fullName evidence="5">Forkhead box protein I3</fullName>
    </submittedName>
</protein>
<dbReference type="CDD" id="cd20035">
    <property type="entry name" value="FH_FOXQ2-like"/>
    <property type="match status" value="1"/>
</dbReference>
<dbReference type="PRINTS" id="PR00053">
    <property type="entry name" value="FORKHEAD"/>
</dbReference>
<keyword evidence="4" id="KW-1185">Reference proteome</keyword>
<dbReference type="InterPro" id="IPR050211">
    <property type="entry name" value="FOX_domain-containing"/>
</dbReference>
<reference evidence="5" key="1">
    <citation type="submission" date="2025-08" db="UniProtKB">
        <authorList>
            <consortium name="RefSeq"/>
        </authorList>
    </citation>
    <scope>IDENTIFICATION</scope>
</reference>
<dbReference type="PANTHER" id="PTHR11829:SF142">
    <property type="entry name" value="FORK-HEAD DOMAIN-CONTAINING PROTEIN"/>
    <property type="match status" value="1"/>
</dbReference>
<sequence>MENIINVLENQIQSNVMKASSITQFYIENILHLNEELDGKYRRQANGFLKSDEKYPKSYTAIIAQAILSSKEKKLPLGCIYEYIIENFPQFLSKGKGWKNCVRHNLSLSECFIKVGRARNVRGNYWGIHPKYLKNFSKGDYRKKRFNHSSKNHIFTINGSCAHFQKHNSIPYLPEKIQFRDKFHKTMY</sequence>
<dbReference type="Pfam" id="PF00250">
    <property type="entry name" value="Forkhead"/>
    <property type="match status" value="1"/>
</dbReference>
<dbReference type="RefSeq" id="XP_065667565.1">
    <property type="nucleotide sequence ID" value="XM_065811493.1"/>
</dbReference>
<keyword evidence="1 2" id="KW-0238">DNA-binding</keyword>
<comment type="subcellular location">
    <subcellularLocation>
        <location evidence="2">Nucleus</location>
    </subcellularLocation>
</comment>
<keyword evidence="2" id="KW-0539">Nucleus</keyword>
<dbReference type="SUPFAM" id="SSF46785">
    <property type="entry name" value="Winged helix' DNA-binding domain"/>
    <property type="match status" value="1"/>
</dbReference>
<dbReference type="InterPro" id="IPR001766">
    <property type="entry name" value="Fork_head_dom"/>
</dbReference>
<evidence type="ECO:0000259" key="3">
    <source>
        <dbReference type="PROSITE" id="PS50039"/>
    </source>
</evidence>
<dbReference type="PROSITE" id="PS50039">
    <property type="entry name" value="FORK_HEAD_3"/>
    <property type="match status" value="1"/>
</dbReference>
<dbReference type="InterPro" id="IPR036390">
    <property type="entry name" value="WH_DNA-bd_sf"/>
</dbReference>
<dbReference type="InterPro" id="IPR036388">
    <property type="entry name" value="WH-like_DNA-bd_sf"/>
</dbReference>